<gene>
    <name evidence="1" type="ORF">DFR69_110145</name>
</gene>
<dbReference type="NCBIfam" id="NF038076">
    <property type="entry name" value="fam_STM4015"/>
    <property type="match status" value="1"/>
</dbReference>
<accession>A0A317N8S0</accession>
<dbReference type="InterPro" id="IPR032675">
    <property type="entry name" value="LRR_dom_sf"/>
</dbReference>
<evidence type="ECO:0000313" key="1">
    <source>
        <dbReference type="EMBL" id="PWV71661.1"/>
    </source>
</evidence>
<sequence>MSIGEHLRGWGGLPAYTFPDLEKDTAVWEDVVRQLPAAEAVAWRIGVESYEPEETWPDAFARFLAAVEPERVRAIIVGSWADAYDNRPDDVIDAIVAARERFPALRALFVGDIIGEECEISWIHQGEVTRLLDAFPALEVLGVRGGESLEFPAIRHEHLRTLTVQAGGLPATVVRGIAASDLPALHDLELWLGTSEYGGDADIADLAPILTGDRLPSLRRLALRNSEIQDAVCAAVASAPVVARLSELDLSMGVLTDDGAAALLGGQPLTHLTALDLHYNYVSPEIGARLTDALTPAGVRVNLDTDDAESDEDDDGSVWRFVSVGE</sequence>
<dbReference type="SUPFAM" id="SSF52047">
    <property type="entry name" value="RNI-like"/>
    <property type="match status" value="1"/>
</dbReference>
<dbReference type="RefSeq" id="WP_110039992.1">
    <property type="nucleotide sequence ID" value="NZ_QGTL01000010.1"/>
</dbReference>
<dbReference type="InterPro" id="IPR047722">
    <property type="entry name" value="STM4015-like"/>
</dbReference>
<evidence type="ECO:0008006" key="3">
    <source>
        <dbReference type="Google" id="ProtNLM"/>
    </source>
</evidence>
<evidence type="ECO:0000313" key="2">
    <source>
        <dbReference type="Proteomes" id="UP000246410"/>
    </source>
</evidence>
<dbReference type="Proteomes" id="UP000246410">
    <property type="component" value="Unassembled WGS sequence"/>
</dbReference>
<dbReference type="InterPro" id="IPR001611">
    <property type="entry name" value="Leu-rich_rpt"/>
</dbReference>
<protein>
    <recommendedName>
        <fullName evidence="3">Leucine rich repeat (LRR) protein</fullName>
    </recommendedName>
</protein>
<keyword evidence="2" id="KW-1185">Reference proteome</keyword>
<reference evidence="1 2" key="1">
    <citation type="submission" date="2018-05" db="EMBL/GenBank/DDBJ databases">
        <title>Genomic Encyclopedia of Type Strains, Phase IV (KMG-IV): sequencing the most valuable type-strain genomes for metagenomic binning, comparative biology and taxonomic classification.</title>
        <authorList>
            <person name="Goeker M."/>
        </authorList>
    </citation>
    <scope>NUCLEOTIDE SEQUENCE [LARGE SCALE GENOMIC DNA]</scope>
    <source>
        <strain evidence="1 2">DSM 44717</strain>
    </source>
</reference>
<dbReference type="EMBL" id="QGTL01000010">
    <property type="protein sequence ID" value="PWV71661.1"/>
    <property type="molecule type" value="Genomic_DNA"/>
</dbReference>
<proteinExistence type="predicted"/>
<dbReference type="AlphaFoldDB" id="A0A317N8S0"/>
<dbReference type="Pfam" id="PF13516">
    <property type="entry name" value="LRR_6"/>
    <property type="match status" value="1"/>
</dbReference>
<name>A0A317N8S0_9NOCA</name>
<dbReference type="Gene3D" id="3.80.10.10">
    <property type="entry name" value="Ribonuclease Inhibitor"/>
    <property type="match status" value="1"/>
</dbReference>
<organism evidence="1 2">
    <name type="scientific">Nocardia neocaledoniensis</name>
    <dbReference type="NCBI Taxonomy" id="236511"/>
    <lineage>
        <taxon>Bacteria</taxon>
        <taxon>Bacillati</taxon>
        <taxon>Actinomycetota</taxon>
        <taxon>Actinomycetes</taxon>
        <taxon>Mycobacteriales</taxon>
        <taxon>Nocardiaceae</taxon>
        <taxon>Nocardia</taxon>
    </lineage>
</organism>
<comment type="caution">
    <text evidence="1">The sequence shown here is derived from an EMBL/GenBank/DDBJ whole genome shotgun (WGS) entry which is preliminary data.</text>
</comment>